<feature type="transmembrane region" description="Helical" evidence="1">
    <location>
        <begin position="7"/>
        <end position="30"/>
    </location>
</feature>
<evidence type="ECO:0000256" key="1">
    <source>
        <dbReference type="SAM" id="Phobius"/>
    </source>
</evidence>
<proteinExistence type="predicted"/>
<evidence type="ECO:0008006" key="4">
    <source>
        <dbReference type="Google" id="ProtNLM"/>
    </source>
</evidence>
<sequence>MYKYTKILSILTIPLAALVIFFTGGGHGTYLPFLFIFPFGLLGSFFNEKVFFTFFVVGLLQLPLYGFLLDKFAVKKGFPVVIGIHVICMFIVFILKREDFF</sequence>
<evidence type="ECO:0000313" key="2">
    <source>
        <dbReference type="EMBL" id="MFN1217775.1"/>
    </source>
</evidence>
<dbReference type="EMBL" id="JBJXVJ010000002">
    <property type="protein sequence ID" value="MFN1217775.1"/>
    <property type="molecule type" value="Genomic_DNA"/>
</dbReference>
<dbReference type="RefSeq" id="WP_409356919.1">
    <property type="nucleotide sequence ID" value="NZ_JBJXVJ010000002.1"/>
</dbReference>
<keyword evidence="1" id="KW-1133">Transmembrane helix</keyword>
<name>A0ABW9K370_9FLAO</name>
<keyword evidence="1" id="KW-0472">Membrane</keyword>
<keyword evidence="3" id="KW-1185">Reference proteome</keyword>
<feature type="transmembrane region" description="Helical" evidence="1">
    <location>
        <begin position="50"/>
        <end position="68"/>
    </location>
</feature>
<accession>A0ABW9K370</accession>
<organism evidence="2 3">
    <name type="scientific">Chryseobacterium kwangjuense</name>
    <dbReference type="NCBI Taxonomy" id="267125"/>
    <lineage>
        <taxon>Bacteria</taxon>
        <taxon>Pseudomonadati</taxon>
        <taxon>Bacteroidota</taxon>
        <taxon>Flavobacteriia</taxon>
        <taxon>Flavobacteriales</taxon>
        <taxon>Weeksellaceae</taxon>
        <taxon>Chryseobacterium group</taxon>
        <taxon>Chryseobacterium</taxon>
    </lineage>
</organism>
<reference evidence="2 3" key="1">
    <citation type="submission" date="2024-12" db="EMBL/GenBank/DDBJ databases">
        <title>Draft genome sequence of Chryseobacterium kwangjuense AG447.</title>
        <authorList>
            <person name="Cheptsov V.S."/>
            <person name="Belov A."/>
            <person name="Zavarzina A.G."/>
        </authorList>
    </citation>
    <scope>NUCLEOTIDE SEQUENCE [LARGE SCALE GENOMIC DNA]</scope>
    <source>
        <strain evidence="2 3">AG447</strain>
    </source>
</reference>
<protein>
    <recommendedName>
        <fullName evidence="4">MFS transporter</fullName>
    </recommendedName>
</protein>
<feature type="transmembrane region" description="Helical" evidence="1">
    <location>
        <begin position="77"/>
        <end position="95"/>
    </location>
</feature>
<dbReference type="Proteomes" id="UP001634154">
    <property type="component" value="Unassembled WGS sequence"/>
</dbReference>
<evidence type="ECO:0000313" key="3">
    <source>
        <dbReference type="Proteomes" id="UP001634154"/>
    </source>
</evidence>
<keyword evidence="1" id="KW-0812">Transmembrane</keyword>
<gene>
    <name evidence="2" type="ORF">ACKW6Q_12480</name>
</gene>
<comment type="caution">
    <text evidence="2">The sequence shown here is derived from an EMBL/GenBank/DDBJ whole genome shotgun (WGS) entry which is preliminary data.</text>
</comment>